<dbReference type="EMBL" id="BARW01035085">
    <property type="protein sequence ID" value="GAJ13313.1"/>
    <property type="molecule type" value="Genomic_DNA"/>
</dbReference>
<reference evidence="2" key="1">
    <citation type="journal article" date="2014" name="Front. Microbiol.">
        <title>High frequency of phylogenetically diverse reductive dehalogenase-homologous genes in deep subseafloor sedimentary metagenomes.</title>
        <authorList>
            <person name="Kawai M."/>
            <person name="Futagami T."/>
            <person name="Toyoda A."/>
            <person name="Takaki Y."/>
            <person name="Nishi S."/>
            <person name="Hori S."/>
            <person name="Arai W."/>
            <person name="Tsubouchi T."/>
            <person name="Morono Y."/>
            <person name="Uchiyama I."/>
            <person name="Ito T."/>
            <person name="Fujiyama A."/>
            <person name="Inagaki F."/>
            <person name="Takami H."/>
        </authorList>
    </citation>
    <scope>NUCLEOTIDE SEQUENCE</scope>
    <source>
        <strain evidence="2">Expedition CK06-06</strain>
    </source>
</reference>
<feature type="compositionally biased region" description="Basic and acidic residues" evidence="1">
    <location>
        <begin position="60"/>
        <end position="74"/>
    </location>
</feature>
<protein>
    <submittedName>
        <fullName evidence="2">Uncharacterized protein</fullName>
    </submittedName>
</protein>
<sequence length="82" mass="8919">MAGSYHIAKLYRQANSLVMVVPKPVTIALGLKRGDHVLLQWNQIDGKFEFKKFVLAGGKDAGDSEHSNQQDRGRATPAKVGG</sequence>
<proteinExistence type="predicted"/>
<feature type="region of interest" description="Disordered" evidence="1">
    <location>
        <begin position="60"/>
        <end position="82"/>
    </location>
</feature>
<organism evidence="2">
    <name type="scientific">marine sediment metagenome</name>
    <dbReference type="NCBI Taxonomy" id="412755"/>
    <lineage>
        <taxon>unclassified sequences</taxon>
        <taxon>metagenomes</taxon>
        <taxon>ecological metagenomes</taxon>
    </lineage>
</organism>
<accession>X1U6X6</accession>
<comment type="caution">
    <text evidence="2">The sequence shown here is derived from an EMBL/GenBank/DDBJ whole genome shotgun (WGS) entry which is preliminary data.</text>
</comment>
<gene>
    <name evidence="2" type="ORF">S12H4_54809</name>
</gene>
<name>X1U6X6_9ZZZZ</name>
<evidence type="ECO:0000313" key="2">
    <source>
        <dbReference type="EMBL" id="GAJ13313.1"/>
    </source>
</evidence>
<evidence type="ECO:0000256" key="1">
    <source>
        <dbReference type="SAM" id="MobiDB-lite"/>
    </source>
</evidence>
<dbReference type="AlphaFoldDB" id="X1U6X6"/>